<feature type="compositionally biased region" description="Polar residues" evidence="1">
    <location>
        <begin position="67"/>
        <end position="85"/>
    </location>
</feature>
<accession>A0A8H7R7S5</accession>
<protein>
    <submittedName>
        <fullName evidence="2">Uncharacterized protein</fullName>
    </submittedName>
</protein>
<evidence type="ECO:0000313" key="3">
    <source>
        <dbReference type="Proteomes" id="UP000646827"/>
    </source>
</evidence>
<comment type="caution">
    <text evidence="2">The sequence shown here is derived from an EMBL/GenBank/DDBJ whole genome shotgun (WGS) entry which is preliminary data.</text>
</comment>
<gene>
    <name evidence="2" type="ORF">INT45_009478</name>
</gene>
<dbReference type="EMBL" id="JAEPRB010001296">
    <property type="protein sequence ID" value="KAG2205758.1"/>
    <property type="molecule type" value="Genomic_DNA"/>
</dbReference>
<reference evidence="2 3" key="1">
    <citation type="submission" date="2020-12" db="EMBL/GenBank/DDBJ databases">
        <title>Metabolic potential, ecology and presence of endohyphal bacteria is reflected in genomic diversity of Mucoromycotina.</title>
        <authorList>
            <person name="Muszewska A."/>
            <person name="Okrasinska A."/>
            <person name="Steczkiewicz K."/>
            <person name="Drgas O."/>
            <person name="Orlowska M."/>
            <person name="Perlinska-Lenart U."/>
            <person name="Aleksandrzak-Piekarczyk T."/>
            <person name="Szatraj K."/>
            <person name="Zielenkiewicz U."/>
            <person name="Pilsyk S."/>
            <person name="Malc E."/>
            <person name="Mieczkowski P."/>
            <person name="Kruszewska J.S."/>
            <person name="Biernat P."/>
            <person name="Pawlowska J."/>
        </authorList>
    </citation>
    <scope>NUCLEOTIDE SEQUENCE [LARGE SCALE GENOMIC DNA]</scope>
    <source>
        <strain evidence="2 3">CBS 142.35</strain>
    </source>
</reference>
<sequence>MDAGFIHETESMNQYIEALKAPVAAHLHHEQPKSLDEAIHLAEHFDGLYGEASPFCVARRGGSSIISGPHSLTNATSPIVDSKPQSDGFPSGGPSPMEVDNTERFRHKRNGLVFFTDQIGSDNRAIRIHIRKCGYGCGWGSDSG</sequence>
<evidence type="ECO:0000313" key="2">
    <source>
        <dbReference type="EMBL" id="KAG2205758.1"/>
    </source>
</evidence>
<organism evidence="2 3">
    <name type="scientific">Circinella minor</name>
    <dbReference type="NCBI Taxonomy" id="1195481"/>
    <lineage>
        <taxon>Eukaryota</taxon>
        <taxon>Fungi</taxon>
        <taxon>Fungi incertae sedis</taxon>
        <taxon>Mucoromycota</taxon>
        <taxon>Mucoromycotina</taxon>
        <taxon>Mucoromycetes</taxon>
        <taxon>Mucorales</taxon>
        <taxon>Lichtheimiaceae</taxon>
        <taxon>Circinella</taxon>
    </lineage>
</organism>
<dbReference type="OrthoDB" id="95907at2759"/>
<name>A0A8H7R7S5_9FUNG</name>
<evidence type="ECO:0000256" key="1">
    <source>
        <dbReference type="SAM" id="MobiDB-lite"/>
    </source>
</evidence>
<proteinExistence type="predicted"/>
<dbReference type="AlphaFoldDB" id="A0A8H7R7S5"/>
<feature type="region of interest" description="Disordered" evidence="1">
    <location>
        <begin position="67"/>
        <end position="96"/>
    </location>
</feature>
<dbReference type="Proteomes" id="UP000646827">
    <property type="component" value="Unassembled WGS sequence"/>
</dbReference>
<keyword evidence="3" id="KW-1185">Reference proteome</keyword>